<evidence type="ECO:0000256" key="4">
    <source>
        <dbReference type="ARBA" id="ARBA00022958"/>
    </source>
</evidence>
<gene>
    <name evidence="9" type="ORF">SAMN06269117_10228</name>
</gene>
<keyword evidence="3" id="KW-0633">Potassium transport</keyword>
<evidence type="ECO:0000313" key="10">
    <source>
        <dbReference type="Proteomes" id="UP000317315"/>
    </source>
</evidence>
<sequence>MKLLIVGAGEVGRELIKRLQKEWKLIVIDLSEEKLVKIVEVLNSESLNRVKLIQGDGTSKLLLKRVGIESVTAFVACTGDDEVNIEACRLAKEFNVPSIFSVSNSREHDEWYEREGIDYVNKAVATASLLEKQIESGVVSPTNIGLGQGEIIEVTITPMSIVAGYPVGKFTSRRWRIVAIFRGDKLILPKPKTVIKPGDRILIVGDPKILKYIAGLIRSGEPQFPLQFGTEEVVFLERRSDSLLKDAKFFYENTKVSKLSFYSCEDFGKRVVETFKEAKSGEVKVKKLNGCEKEFFEIVRGENFGILIMPPKYSEIPLFFGIKTFPVIVAEETLSPVVIAKGTTPTERILVPVSGSFSSLRALEVGIEISLMTNSELTALYVSLYENDPKIERLREKLAKISSMYKKNINFKVRYGNPVREFSKESEGYNLSIVGCRKGRKTNWFNPYPPFHMVHRSKCTSMLICVGD</sequence>
<dbReference type="CDD" id="cd00293">
    <property type="entry name" value="USP-like"/>
    <property type="match status" value="1"/>
</dbReference>
<dbReference type="PRINTS" id="PR00335">
    <property type="entry name" value="KUPTAKETRKA"/>
</dbReference>
<dbReference type="Gene3D" id="3.40.50.12370">
    <property type="match status" value="1"/>
</dbReference>
<dbReference type="InterPro" id="IPR006036">
    <property type="entry name" value="K_uptake_TrkA"/>
</dbReference>
<evidence type="ECO:0000259" key="7">
    <source>
        <dbReference type="PROSITE" id="PS51201"/>
    </source>
</evidence>
<feature type="domain" description="RCK C-terminal" evidence="8">
    <location>
        <begin position="139"/>
        <end position="219"/>
    </location>
</feature>
<dbReference type="InterPro" id="IPR003148">
    <property type="entry name" value="RCK_N"/>
</dbReference>
<evidence type="ECO:0000256" key="1">
    <source>
        <dbReference type="ARBA" id="ARBA00017378"/>
    </source>
</evidence>
<dbReference type="SUPFAM" id="SSF116726">
    <property type="entry name" value="TrkA C-terminal domain-like"/>
    <property type="match status" value="1"/>
</dbReference>
<organism evidence="9 10">
    <name type="scientific">Balnearium lithotrophicum</name>
    <dbReference type="NCBI Taxonomy" id="223788"/>
    <lineage>
        <taxon>Bacteria</taxon>
        <taxon>Pseudomonadati</taxon>
        <taxon>Aquificota</taxon>
        <taxon>Aquificia</taxon>
        <taxon>Desulfurobacteriales</taxon>
        <taxon>Desulfurobacteriaceae</taxon>
        <taxon>Balnearium</taxon>
    </lineage>
</organism>
<name>A0A521AL53_9BACT</name>
<dbReference type="PANTHER" id="PTHR43833">
    <property type="entry name" value="POTASSIUM CHANNEL PROTEIN 2-RELATED-RELATED"/>
    <property type="match status" value="1"/>
</dbReference>
<protein>
    <recommendedName>
        <fullName evidence="1">Trk system potassium uptake protein TrkA</fullName>
    </recommendedName>
</protein>
<dbReference type="SUPFAM" id="SSF51735">
    <property type="entry name" value="NAD(P)-binding Rossmann-fold domains"/>
    <property type="match status" value="1"/>
</dbReference>
<dbReference type="InterPro" id="IPR036291">
    <property type="entry name" value="NAD(P)-bd_dom_sf"/>
</dbReference>
<dbReference type="Proteomes" id="UP000317315">
    <property type="component" value="Unassembled WGS sequence"/>
</dbReference>
<dbReference type="PROSITE" id="PS51201">
    <property type="entry name" value="RCK_N"/>
    <property type="match status" value="1"/>
</dbReference>
<dbReference type="AlphaFoldDB" id="A0A521AL53"/>
<dbReference type="GO" id="GO:0015079">
    <property type="term" value="F:potassium ion transmembrane transporter activity"/>
    <property type="evidence" value="ECO:0007669"/>
    <property type="project" value="InterPro"/>
</dbReference>
<keyword evidence="6" id="KW-0406">Ion transport</keyword>
<dbReference type="Pfam" id="PF02080">
    <property type="entry name" value="TrkA_C"/>
    <property type="match status" value="1"/>
</dbReference>
<evidence type="ECO:0000256" key="3">
    <source>
        <dbReference type="ARBA" id="ARBA00022538"/>
    </source>
</evidence>
<evidence type="ECO:0000256" key="2">
    <source>
        <dbReference type="ARBA" id="ARBA00022448"/>
    </source>
</evidence>
<evidence type="ECO:0000256" key="5">
    <source>
        <dbReference type="ARBA" id="ARBA00023027"/>
    </source>
</evidence>
<evidence type="ECO:0000259" key="8">
    <source>
        <dbReference type="PROSITE" id="PS51202"/>
    </source>
</evidence>
<keyword evidence="5" id="KW-0520">NAD</keyword>
<dbReference type="Gene3D" id="3.30.70.1450">
    <property type="entry name" value="Regulator of K+ conductance, C-terminal domain"/>
    <property type="match status" value="1"/>
</dbReference>
<dbReference type="Gene3D" id="3.40.50.720">
    <property type="entry name" value="NAD(P)-binding Rossmann-like Domain"/>
    <property type="match status" value="1"/>
</dbReference>
<dbReference type="InterPro" id="IPR036721">
    <property type="entry name" value="RCK_C_sf"/>
</dbReference>
<keyword evidence="10" id="KW-1185">Reference proteome</keyword>
<keyword evidence="4" id="KW-0630">Potassium</keyword>
<dbReference type="SUPFAM" id="SSF52402">
    <property type="entry name" value="Adenine nucleotide alpha hydrolases-like"/>
    <property type="match status" value="1"/>
</dbReference>
<proteinExistence type="predicted"/>
<dbReference type="InterPro" id="IPR006037">
    <property type="entry name" value="RCK_C"/>
</dbReference>
<dbReference type="GO" id="GO:0005886">
    <property type="term" value="C:plasma membrane"/>
    <property type="evidence" value="ECO:0007669"/>
    <property type="project" value="InterPro"/>
</dbReference>
<reference evidence="9 10" key="1">
    <citation type="submission" date="2017-05" db="EMBL/GenBank/DDBJ databases">
        <authorList>
            <person name="Varghese N."/>
            <person name="Submissions S."/>
        </authorList>
    </citation>
    <scope>NUCLEOTIDE SEQUENCE [LARGE SCALE GENOMIC DNA]</scope>
    <source>
        <strain evidence="9 10">DSM 16304</strain>
    </source>
</reference>
<dbReference type="OrthoDB" id="9775180at2"/>
<evidence type="ECO:0000313" key="9">
    <source>
        <dbReference type="EMBL" id="SMO35522.1"/>
    </source>
</evidence>
<accession>A0A521AL53</accession>
<dbReference type="InterPro" id="IPR050721">
    <property type="entry name" value="Trk_Ktr_HKT_K-transport"/>
</dbReference>
<dbReference type="EMBL" id="FXTM01000002">
    <property type="protein sequence ID" value="SMO35522.1"/>
    <property type="molecule type" value="Genomic_DNA"/>
</dbReference>
<evidence type="ECO:0000256" key="6">
    <source>
        <dbReference type="ARBA" id="ARBA00023065"/>
    </source>
</evidence>
<dbReference type="Pfam" id="PF02254">
    <property type="entry name" value="TrkA_N"/>
    <property type="match status" value="1"/>
</dbReference>
<dbReference type="PROSITE" id="PS51202">
    <property type="entry name" value="RCK_C"/>
    <property type="match status" value="1"/>
</dbReference>
<feature type="domain" description="RCK N-terminal" evidence="7">
    <location>
        <begin position="1"/>
        <end position="124"/>
    </location>
</feature>
<dbReference type="PANTHER" id="PTHR43833:SF5">
    <property type="entry name" value="TRK SYSTEM POTASSIUM UPTAKE PROTEIN TRKA"/>
    <property type="match status" value="1"/>
</dbReference>
<keyword evidence="2" id="KW-0813">Transport</keyword>